<dbReference type="GO" id="GO:0005576">
    <property type="term" value="C:extracellular region"/>
    <property type="evidence" value="ECO:0007669"/>
    <property type="project" value="TreeGrafter"/>
</dbReference>
<gene>
    <name evidence="12" type="ORF">L228DRAFT_2729</name>
</gene>
<keyword evidence="5" id="KW-0146">Chitin degradation</keyword>
<dbReference type="PANTHER" id="PTHR11177:SF228">
    <property type="entry name" value="CHITINASE"/>
    <property type="match status" value="1"/>
</dbReference>
<reference evidence="12 13" key="1">
    <citation type="journal article" date="2016" name="Fungal Biol.">
        <title>The genome of Xylona heveae provides a window into fungal endophytism.</title>
        <authorList>
            <person name="Gazis R."/>
            <person name="Kuo A."/>
            <person name="Riley R."/>
            <person name="LaButti K."/>
            <person name="Lipzen A."/>
            <person name="Lin J."/>
            <person name="Amirebrahimi M."/>
            <person name="Hesse C.N."/>
            <person name="Spatafora J.W."/>
            <person name="Henrissat B."/>
            <person name="Hainaut M."/>
            <person name="Grigoriev I.V."/>
            <person name="Hibbett D.S."/>
        </authorList>
    </citation>
    <scope>NUCLEOTIDE SEQUENCE [LARGE SCALE GENOMIC DNA]</scope>
    <source>
        <strain evidence="12 13">TC161</strain>
    </source>
</reference>
<dbReference type="InterPro" id="IPR011583">
    <property type="entry name" value="Chitinase_II/V-like_cat"/>
</dbReference>
<evidence type="ECO:0000256" key="4">
    <source>
        <dbReference type="ARBA" id="ARBA00022801"/>
    </source>
</evidence>
<dbReference type="SUPFAM" id="SSF54556">
    <property type="entry name" value="Chitinase insertion domain"/>
    <property type="match status" value="1"/>
</dbReference>
<protein>
    <recommendedName>
        <fullName evidence="3">chitinase</fullName>
        <ecNumber evidence="3">3.2.1.14</ecNumber>
    </recommendedName>
</protein>
<dbReference type="GO" id="GO:0006032">
    <property type="term" value="P:chitin catabolic process"/>
    <property type="evidence" value="ECO:0007669"/>
    <property type="project" value="UniProtKB-KW"/>
</dbReference>
<dbReference type="GO" id="GO:0008061">
    <property type="term" value="F:chitin binding"/>
    <property type="evidence" value="ECO:0007669"/>
    <property type="project" value="InterPro"/>
</dbReference>
<name>A0A165JB63_XYLHT</name>
<evidence type="ECO:0000256" key="9">
    <source>
        <dbReference type="RuleBase" id="RU000489"/>
    </source>
</evidence>
<dbReference type="PROSITE" id="PS01095">
    <property type="entry name" value="GH18_1"/>
    <property type="match status" value="1"/>
</dbReference>
<dbReference type="Pfam" id="PF00704">
    <property type="entry name" value="Glyco_hydro_18"/>
    <property type="match status" value="1"/>
</dbReference>
<dbReference type="GO" id="GO:0000272">
    <property type="term" value="P:polysaccharide catabolic process"/>
    <property type="evidence" value="ECO:0007669"/>
    <property type="project" value="UniProtKB-KW"/>
</dbReference>
<evidence type="ECO:0000256" key="6">
    <source>
        <dbReference type="ARBA" id="ARBA00023277"/>
    </source>
</evidence>
<comment type="catalytic activity">
    <reaction evidence="1">
        <text>Random endo-hydrolysis of N-acetyl-beta-D-glucosaminide (1-&gt;4)-beta-linkages in chitin and chitodextrins.</text>
        <dbReference type="EC" id="3.2.1.14"/>
    </reaction>
</comment>
<keyword evidence="4 9" id="KW-0378">Hydrolase</keyword>
<dbReference type="Gene3D" id="3.10.50.10">
    <property type="match status" value="1"/>
</dbReference>
<sequence length="384" mass="41349">MSATFGPNISLVNRWTQSTRNPRARSSVPHGGGSPLVMYKNGVYYPNWRVHHDQPPSSLMLDAISHVFYASAWVKTDGTVFLSDEWADSGIEVDGQLGCLRAFASLKRKHSQLKLILSIGGGNQGSDGFAQAASSPSGRAQFATSARTLINQFGFDGIDVDWEYPSSVEEGNDYILLLATIRSFLPSGQYILTSALSAGEWALKHIDLVAAAGYVDLINLMAYDFYGPWTDKAGHQAQLYAPKNLPPADPANMSCQSAVNYMLSRDVPANKILLGIPTYGRSFKGAEGVGQSHSGQEGDSGTFEYKDLPGPGAREAVDEELGAAFAIGGPGGFVSYDNPTTVKMKANFVKQTGLAGLFYWPGTSDVRGPRSLIQTGFTTLHQFD</sequence>
<evidence type="ECO:0000256" key="2">
    <source>
        <dbReference type="ARBA" id="ARBA00008682"/>
    </source>
</evidence>
<dbReference type="InParanoid" id="A0A165JB63"/>
<dbReference type="EC" id="3.2.1.14" evidence="3"/>
<comment type="similarity">
    <text evidence="2">Belongs to the glycosyl hydrolase 18 family. Chitinase class V subfamily.</text>
</comment>
<dbReference type="SUPFAM" id="SSF51445">
    <property type="entry name" value="(Trans)glycosidases"/>
    <property type="match status" value="1"/>
</dbReference>
<keyword evidence="8" id="KW-0624">Polysaccharide degradation</keyword>
<dbReference type="OrthoDB" id="76388at2759"/>
<dbReference type="Gene3D" id="3.20.20.80">
    <property type="entry name" value="Glycosidases"/>
    <property type="match status" value="1"/>
</dbReference>
<keyword evidence="13" id="KW-1185">Reference proteome</keyword>
<evidence type="ECO:0000256" key="7">
    <source>
        <dbReference type="ARBA" id="ARBA00023295"/>
    </source>
</evidence>
<keyword evidence="7 9" id="KW-0326">Glycosidase</keyword>
<proteinExistence type="inferred from homology"/>
<dbReference type="InterPro" id="IPR050314">
    <property type="entry name" value="Glycosyl_Hydrlase_18"/>
</dbReference>
<dbReference type="SMART" id="SM00636">
    <property type="entry name" value="Glyco_18"/>
    <property type="match status" value="1"/>
</dbReference>
<dbReference type="InterPro" id="IPR001579">
    <property type="entry name" value="Glyco_hydro_18_chit_AS"/>
</dbReference>
<dbReference type="Proteomes" id="UP000076632">
    <property type="component" value="Unassembled WGS sequence"/>
</dbReference>
<keyword evidence="6" id="KW-0119">Carbohydrate metabolism</keyword>
<feature type="domain" description="GH18" evidence="11">
    <location>
        <begin position="39"/>
        <end position="383"/>
    </location>
</feature>
<dbReference type="PROSITE" id="PS51910">
    <property type="entry name" value="GH18_2"/>
    <property type="match status" value="1"/>
</dbReference>
<dbReference type="InterPro" id="IPR029070">
    <property type="entry name" value="Chitinase_insertion_sf"/>
</dbReference>
<evidence type="ECO:0000313" key="12">
    <source>
        <dbReference type="EMBL" id="KZF25999.1"/>
    </source>
</evidence>
<dbReference type="STRING" id="1328760.A0A165JB63"/>
<evidence type="ECO:0000256" key="3">
    <source>
        <dbReference type="ARBA" id="ARBA00012729"/>
    </source>
</evidence>
<dbReference type="EMBL" id="KV407454">
    <property type="protein sequence ID" value="KZF25999.1"/>
    <property type="molecule type" value="Genomic_DNA"/>
</dbReference>
<feature type="region of interest" description="Disordered" evidence="10">
    <location>
        <begin position="286"/>
        <end position="311"/>
    </location>
</feature>
<dbReference type="InterPro" id="IPR017853">
    <property type="entry name" value="GH"/>
</dbReference>
<evidence type="ECO:0000256" key="8">
    <source>
        <dbReference type="ARBA" id="ARBA00023326"/>
    </source>
</evidence>
<dbReference type="GO" id="GO:0008843">
    <property type="term" value="F:endochitinase activity"/>
    <property type="evidence" value="ECO:0007669"/>
    <property type="project" value="UniProtKB-EC"/>
</dbReference>
<dbReference type="InterPro" id="IPR001223">
    <property type="entry name" value="Glyco_hydro18_cat"/>
</dbReference>
<accession>A0A165JB63</accession>
<evidence type="ECO:0000256" key="10">
    <source>
        <dbReference type="SAM" id="MobiDB-lite"/>
    </source>
</evidence>
<dbReference type="GeneID" id="28900725"/>
<dbReference type="AlphaFoldDB" id="A0A165JB63"/>
<evidence type="ECO:0000256" key="5">
    <source>
        <dbReference type="ARBA" id="ARBA00023024"/>
    </source>
</evidence>
<organism evidence="12 13">
    <name type="scientific">Xylona heveae (strain CBS 132557 / TC161)</name>
    <dbReference type="NCBI Taxonomy" id="1328760"/>
    <lineage>
        <taxon>Eukaryota</taxon>
        <taxon>Fungi</taxon>
        <taxon>Dikarya</taxon>
        <taxon>Ascomycota</taxon>
        <taxon>Pezizomycotina</taxon>
        <taxon>Xylonomycetes</taxon>
        <taxon>Xylonales</taxon>
        <taxon>Xylonaceae</taxon>
        <taxon>Xylona</taxon>
    </lineage>
</organism>
<dbReference type="RefSeq" id="XP_018191554.1">
    <property type="nucleotide sequence ID" value="XM_018335588.1"/>
</dbReference>
<dbReference type="PANTHER" id="PTHR11177">
    <property type="entry name" value="CHITINASE"/>
    <property type="match status" value="1"/>
</dbReference>
<evidence type="ECO:0000259" key="11">
    <source>
        <dbReference type="PROSITE" id="PS51910"/>
    </source>
</evidence>
<evidence type="ECO:0000256" key="1">
    <source>
        <dbReference type="ARBA" id="ARBA00000822"/>
    </source>
</evidence>
<evidence type="ECO:0000313" key="13">
    <source>
        <dbReference type="Proteomes" id="UP000076632"/>
    </source>
</evidence>
<dbReference type="OMA" id="NPMTYDF"/>